<dbReference type="EMBL" id="FP929139">
    <property type="protein sequence ID" value="CBY01416.1"/>
    <property type="molecule type" value="Genomic_DNA"/>
</dbReference>
<dbReference type="SMART" id="SM00849">
    <property type="entry name" value="Lactamase_B"/>
    <property type="match status" value="1"/>
</dbReference>
<name>E5ADX7_LEPMJ</name>
<dbReference type="GeneID" id="13286172"/>
<reference evidence="3" key="1">
    <citation type="journal article" date="2011" name="Nat. Commun.">
        <title>Effector diversification within compartments of the Leptosphaeria maculans genome affected by Repeat-Induced Point mutations.</title>
        <authorList>
            <person name="Rouxel T."/>
            <person name="Grandaubert J."/>
            <person name="Hane J.K."/>
            <person name="Hoede C."/>
            <person name="van de Wouw A.P."/>
            <person name="Couloux A."/>
            <person name="Dominguez V."/>
            <person name="Anthouard V."/>
            <person name="Bally P."/>
            <person name="Bourras S."/>
            <person name="Cozijnsen A.J."/>
            <person name="Ciuffetti L.M."/>
            <person name="Degrave A."/>
            <person name="Dilmaghani A."/>
            <person name="Duret L."/>
            <person name="Fudal I."/>
            <person name="Goodwin S.B."/>
            <person name="Gout L."/>
            <person name="Glaser N."/>
            <person name="Linglin J."/>
            <person name="Kema G.H.J."/>
            <person name="Lapalu N."/>
            <person name="Lawrence C.B."/>
            <person name="May K."/>
            <person name="Meyer M."/>
            <person name="Ollivier B."/>
            <person name="Poulain J."/>
            <person name="Schoch C.L."/>
            <person name="Simon A."/>
            <person name="Spatafora J.W."/>
            <person name="Stachowiak A."/>
            <person name="Turgeon B.G."/>
            <person name="Tyler B.M."/>
            <person name="Vincent D."/>
            <person name="Weissenbach J."/>
            <person name="Amselem J."/>
            <person name="Quesneville H."/>
            <person name="Oliver R.P."/>
            <person name="Wincker P."/>
            <person name="Balesdent M.-H."/>
            <person name="Howlett B.J."/>
        </authorList>
    </citation>
    <scope>NUCLEOTIDE SEQUENCE [LARGE SCALE GENOMIC DNA]</scope>
    <source>
        <strain evidence="3">JN3 / isolate v23.1.3 / race Av1-4-5-6-7-8</strain>
    </source>
</reference>
<proteinExistence type="predicted"/>
<evidence type="ECO:0000313" key="3">
    <source>
        <dbReference type="Proteomes" id="UP000002668"/>
    </source>
</evidence>
<dbReference type="GO" id="GO:0051920">
    <property type="term" value="F:peroxiredoxin activity"/>
    <property type="evidence" value="ECO:0007669"/>
    <property type="project" value="InterPro"/>
</dbReference>
<accession>E5ADX7</accession>
<dbReference type="CDD" id="cd07730">
    <property type="entry name" value="metallo-hydrolase-like_MBL-fold"/>
    <property type="match status" value="1"/>
</dbReference>
<dbReference type="PANTHER" id="PTHR33930">
    <property type="entry name" value="ALKYL HYDROPEROXIDE REDUCTASE AHPD"/>
    <property type="match status" value="1"/>
</dbReference>
<evidence type="ECO:0000259" key="1">
    <source>
        <dbReference type="SMART" id="SM00849"/>
    </source>
</evidence>
<dbReference type="STRING" id="985895.E5ADX7"/>
<dbReference type="InParanoid" id="E5ADX7"/>
<dbReference type="InterPro" id="IPR003779">
    <property type="entry name" value="CMD-like"/>
</dbReference>
<dbReference type="OrthoDB" id="10250730at2759"/>
<dbReference type="VEuPathDB" id="FungiDB:LEMA_P002030.1"/>
<keyword evidence="3" id="KW-1185">Reference proteome</keyword>
<dbReference type="PANTHER" id="PTHR33930:SF2">
    <property type="entry name" value="BLR3452 PROTEIN"/>
    <property type="match status" value="1"/>
</dbReference>
<dbReference type="Pfam" id="PF00753">
    <property type="entry name" value="Lactamase_B"/>
    <property type="match status" value="1"/>
</dbReference>
<dbReference type="HOGENOM" id="CLU_448325_0_0_1"/>
<dbReference type="InterPro" id="IPR036866">
    <property type="entry name" value="RibonucZ/Hydroxyglut_hydro"/>
</dbReference>
<organism evidence="2 3">
    <name type="scientific">Leptosphaeria maculans (strain JN3 / isolate v23.1.3 / race Av1-4-5-6-7-8)</name>
    <name type="common">Blackleg fungus</name>
    <name type="synonym">Phoma lingam</name>
    <dbReference type="NCBI Taxonomy" id="985895"/>
    <lineage>
        <taxon>Eukaryota</taxon>
        <taxon>Fungi</taxon>
        <taxon>Dikarya</taxon>
        <taxon>Ascomycota</taxon>
        <taxon>Pezizomycotina</taxon>
        <taxon>Dothideomycetes</taxon>
        <taxon>Pleosporomycetidae</taxon>
        <taxon>Pleosporales</taxon>
        <taxon>Pleosporineae</taxon>
        <taxon>Leptosphaeriaceae</taxon>
        <taxon>Plenodomus</taxon>
        <taxon>Plenodomus lingam/Leptosphaeria maculans species complex</taxon>
    </lineage>
</organism>
<dbReference type="Gene3D" id="3.60.15.10">
    <property type="entry name" value="Ribonuclease Z/Hydroxyacylglutathione hydrolase-like"/>
    <property type="match status" value="1"/>
</dbReference>
<dbReference type="Proteomes" id="UP000002668">
    <property type="component" value="Genome"/>
</dbReference>
<dbReference type="Pfam" id="PF02627">
    <property type="entry name" value="CMD"/>
    <property type="match status" value="1"/>
</dbReference>
<dbReference type="SUPFAM" id="SSF69118">
    <property type="entry name" value="AhpD-like"/>
    <property type="match status" value="1"/>
</dbReference>
<dbReference type="eggNOG" id="ENOG502RYDJ">
    <property type="taxonomic scope" value="Eukaryota"/>
</dbReference>
<sequence length="655" mass="73527">MVRHDTSVLKASTFSSDLASVSVHVLSGGHFSLPEYQFVHPVARDARRTVPSLAFLIQHCNAISGKTTRIVFDLGLRRDIKRYATPIQKHIETRRPISTDPDVTRSLANGGLTPGDIDYVIYSHVHWDHVGEPRDFPTSVFVVGHGAKDLLKGTSSKLRGGHSFFECDLLPEGRTIELPDPMEHDQTKFDPGVASDQARFSGPWKPHGNLPDVLDIFNDGSLLIVNAPGHLPGHINLLARTASGQEVYMAGDACHDRRLLTGEKTIGEWNDAEGHVCCIHADRKQAEETIERIRKLEAQGVEIIFAHDIEWESNPANKSRFFGVEETILLFYFTREKAAAMSQTHLVLRFDPTFPASCWRRWGPALYNPPQTFMSSEARWLTLCADESHKDFTATFIMSMTPEHQRLKARFDAELGPQAFDEQWARMLQHAPDMFASSLRLTSVPKKSTHLSPKIQSLVSLAVSAASTHLHVPNIQRYTREALRNGATKAEIIETLSLTATLGIHACTTGMPILFEVLEERGEAMPKGMDGMSKEQWAIREDFEKKRGYWNTLWEEFLRISPEFFYAYTEFSSVPWVNEGGKGVLEPKVKELMYCAFDTAATHMYQPGLKLHMRNVLNYGGTSGEIMEVMELATLLSISTIDVGLEVLEKELKAQ</sequence>
<dbReference type="Gene3D" id="1.20.1290.10">
    <property type="entry name" value="AhpD-like"/>
    <property type="match status" value="1"/>
</dbReference>
<gene>
    <name evidence="2" type="ORF">LEMA_P002030.1</name>
</gene>
<dbReference type="OMA" id="QWAIRED"/>
<protein>
    <recommendedName>
        <fullName evidence="1">Metallo-beta-lactamase domain-containing protein</fullName>
    </recommendedName>
</protein>
<dbReference type="InterPro" id="IPR001279">
    <property type="entry name" value="Metallo-B-lactamas"/>
</dbReference>
<dbReference type="SUPFAM" id="SSF56281">
    <property type="entry name" value="Metallo-hydrolase/oxidoreductase"/>
    <property type="match status" value="1"/>
</dbReference>
<feature type="domain" description="Metallo-beta-lactamase" evidence="1">
    <location>
        <begin position="57"/>
        <end position="307"/>
    </location>
</feature>
<evidence type="ECO:0000313" key="2">
    <source>
        <dbReference type="EMBL" id="CBY01416.1"/>
    </source>
</evidence>
<dbReference type="AlphaFoldDB" id="E5ADX7"/>
<dbReference type="InterPro" id="IPR029032">
    <property type="entry name" value="AhpD-like"/>
</dbReference>